<proteinExistence type="predicted"/>
<accession>A0AB34K5P9</accession>
<sequence>MAMSGREVRDYYQALRCRRPPQGLWNLRLARLPIYARMERIRSPSLLVLGCHLAAIELQRFVRGYLIRILVSVVAVETHHHLITASKHAAIARAHFRSLRPKPATRNGLAITRMGSALAPNVIDVGLVARYLEAKVCGRIQSSKEHGPSFEVWALTRLQAWGRMLPWMRCLKMMRMATLKRAAISIQRGWAGMGPRRAARGAVANVEAVAARKIQRAWQGLTNRRIFMYFREMIEFREQGDPAELLRCINPREAKLIEPGASLHVRFRLGGSHFPPVIYYKVFSHGPVTDIGAFAPRDYTDHYQPPAIVLHNHLKPGQILKDLSHSGWYRRIENNGWRPVAGNNLQDLDTPASAAKPVPWHHSKLVRRQHLEEKRRQKKLHWMRTMYAQGRMQDEGTEEEALALKQLEKRMNGEISDEDVDALLDWSEQLDFDTYVSNWQSLATSTRAPIGSTPSTFNWESAARTA</sequence>
<dbReference type="PANTHER" id="PTHR33504:SF2">
    <property type="entry name" value="PROTEIN MFI"/>
    <property type="match status" value="1"/>
</dbReference>
<dbReference type="PANTHER" id="PTHR33504">
    <property type="entry name" value="NADH DEHYDROGENASE (UBIQUINONE) 1 BETA SUBCOMPLEX, 4"/>
    <property type="match status" value="1"/>
</dbReference>
<evidence type="ECO:0000313" key="2">
    <source>
        <dbReference type="Proteomes" id="UP001515480"/>
    </source>
</evidence>
<dbReference type="PROSITE" id="PS50096">
    <property type="entry name" value="IQ"/>
    <property type="match status" value="1"/>
</dbReference>
<dbReference type="EMBL" id="JBGBPQ010000002">
    <property type="protein sequence ID" value="KAL1528497.1"/>
    <property type="molecule type" value="Genomic_DNA"/>
</dbReference>
<evidence type="ECO:0000313" key="1">
    <source>
        <dbReference type="EMBL" id="KAL1528497.1"/>
    </source>
</evidence>
<gene>
    <name evidence="1" type="ORF">AB1Y20_009840</name>
</gene>
<reference evidence="1 2" key="1">
    <citation type="journal article" date="2024" name="Science">
        <title>Giant polyketide synthase enzymes in the biosynthesis of giant marine polyether toxins.</title>
        <authorList>
            <person name="Fallon T.R."/>
            <person name="Shende V.V."/>
            <person name="Wierzbicki I.H."/>
            <person name="Pendleton A.L."/>
            <person name="Watervoot N.F."/>
            <person name="Auber R.P."/>
            <person name="Gonzalez D.J."/>
            <person name="Wisecaver J.H."/>
            <person name="Moore B.S."/>
        </authorList>
    </citation>
    <scope>NUCLEOTIDE SEQUENCE [LARGE SCALE GENOMIC DNA]</scope>
    <source>
        <strain evidence="1 2">12B1</strain>
    </source>
</reference>
<keyword evidence="2" id="KW-1185">Reference proteome</keyword>
<name>A0AB34K5P9_PRYPA</name>
<dbReference type="AlphaFoldDB" id="A0AB34K5P9"/>
<organism evidence="1 2">
    <name type="scientific">Prymnesium parvum</name>
    <name type="common">Toxic golden alga</name>
    <dbReference type="NCBI Taxonomy" id="97485"/>
    <lineage>
        <taxon>Eukaryota</taxon>
        <taxon>Haptista</taxon>
        <taxon>Haptophyta</taxon>
        <taxon>Prymnesiophyceae</taxon>
        <taxon>Prymnesiales</taxon>
        <taxon>Prymnesiaceae</taxon>
        <taxon>Prymnesium</taxon>
    </lineage>
</organism>
<dbReference type="Proteomes" id="UP001515480">
    <property type="component" value="Unassembled WGS sequence"/>
</dbReference>
<protein>
    <submittedName>
        <fullName evidence="1">Uncharacterized protein</fullName>
    </submittedName>
</protein>
<comment type="caution">
    <text evidence="1">The sequence shown here is derived from an EMBL/GenBank/DDBJ whole genome shotgun (WGS) entry which is preliminary data.</text>
</comment>